<dbReference type="EMBL" id="MFFF01000021">
    <property type="protein sequence ID" value="OGE99328.1"/>
    <property type="molecule type" value="Genomic_DNA"/>
</dbReference>
<dbReference type="InterPro" id="IPR033469">
    <property type="entry name" value="CYTH-like_dom_sf"/>
</dbReference>
<evidence type="ECO:0000313" key="4">
    <source>
        <dbReference type="EMBL" id="OGE99328.1"/>
    </source>
</evidence>
<keyword evidence="1" id="KW-0472">Membrane</keyword>
<keyword evidence="1" id="KW-1133">Transmembrane helix</keyword>
<sequence>MKKALVLFFAFLFVFQAFVVSAQDDVRIEDDFNLAYPEGNSDEIFNYLKSRYVDDNREVRNLGLDFSSSYGDEDFTDTYFDTRNLDLYQRKGGLRYRVRSDRLDSRAHKELVQLKLSGDDKLADTGNVDSRNEIKFEMPEGSAGQPSLTRLTAGQTDELKLHLTTLGVDYSDLRPILTIQQRRRRVYINRNDATHGLNNATFISFSVDDAQSQLWTRSASFSQMEVELNEMAYTGADDATRLKMQELQDTMIRDLKDHFNYLEDDTTIKYTKMFDLLEDRLPFLKWLAGNNLNNEQGMFAAVGLPLILLGGLVYLVVKGLRPKPL</sequence>
<gene>
    <name evidence="4" type="ORF">A3J05_00210</name>
</gene>
<organism evidence="4 5">
    <name type="scientific">Candidatus Doudnabacteria bacterium RIFCSPLOWO2_02_FULL_48_13</name>
    <dbReference type="NCBI Taxonomy" id="1817845"/>
    <lineage>
        <taxon>Bacteria</taxon>
        <taxon>Candidatus Doudnaibacteriota</taxon>
    </lineage>
</organism>
<proteinExistence type="predicted"/>
<dbReference type="SUPFAM" id="SSF55154">
    <property type="entry name" value="CYTH-like phosphatases"/>
    <property type="match status" value="1"/>
</dbReference>
<comment type="caution">
    <text evidence="4">The sequence shown here is derived from an EMBL/GenBank/DDBJ whole genome shotgun (WGS) entry which is preliminary data.</text>
</comment>
<dbReference type="InterPro" id="IPR023577">
    <property type="entry name" value="CYTH_domain"/>
</dbReference>
<evidence type="ECO:0000259" key="3">
    <source>
        <dbReference type="Pfam" id="PF01928"/>
    </source>
</evidence>
<feature type="chain" id="PRO_5009520455" description="CYTH domain-containing protein" evidence="2">
    <location>
        <begin position="23"/>
        <end position="325"/>
    </location>
</feature>
<keyword evidence="2" id="KW-0732">Signal</keyword>
<evidence type="ECO:0000256" key="2">
    <source>
        <dbReference type="SAM" id="SignalP"/>
    </source>
</evidence>
<dbReference type="AlphaFoldDB" id="A0A1F5QAZ5"/>
<dbReference type="Pfam" id="PF01928">
    <property type="entry name" value="CYTH"/>
    <property type="match status" value="1"/>
</dbReference>
<evidence type="ECO:0000256" key="1">
    <source>
        <dbReference type="SAM" id="Phobius"/>
    </source>
</evidence>
<protein>
    <recommendedName>
        <fullName evidence="3">CYTH domain-containing protein</fullName>
    </recommendedName>
</protein>
<dbReference type="Gene3D" id="2.40.320.10">
    <property type="entry name" value="Hypothetical Protein Pfu-838710-001"/>
    <property type="match status" value="1"/>
</dbReference>
<keyword evidence="1" id="KW-0812">Transmembrane</keyword>
<evidence type="ECO:0000313" key="5">
    <source>
        <dbReference type="Proteomes" id="UP000177235"/>
    </source>
</evidence>
<feature type="signal peptide" evidence="2">
    <location>
        <begin position="1"/>
        <end position="22"/>
    </location>
</feature>
<name>A0A1F5QAZ5_9BACT</name>
<feature type="transmembrane region" description="Helical" evidence="1">
    <location>
        <begin position="297"/>
        <end position="317"/>
    </location>
</feature>
<accession>A0A1F5QAZ5</accession>
<feature type="domain" description="CYTH" evidence="3">
    <location>
        <begin position="71"/>
        <end position="228"/>
    </location>
</feature>
<dbReference type="Proteomes" id="UP000177235">
    <property type="component" value="Unassembled WGS sequence"/>
</dbReference>
<reference evidence="4 5" key="1">
    <citation type="journal article" date="2016" name="Nat. Commun.">
        <title>Thousands of microbial genomes shed light on interconnected biogeochemical processes in an aquifer system.</title>
        <authorList>
            <person name="Anantharaman K."/>
            <person name="Brown C.T."/>
            <person name="Hug L.A."/>
            <person name="Sharon I."/>
            <person name="Castelle C.J."/>
            <person name="Probst A.J."/>
            <person name="Thomas B.C."/>
            <person name="Singh A."/>
            <person name="Wilkins M.J."/>
            <person name="Karaoz U."/>
            <person name="Brodie E.L."/>
            <person name="Williams K.H."/>
            <person name="Hubbard S.S."/>
            <person name="Banfield J.F."/>
        </authorList>
    </citation>
    <scope>NUCLEOTIDE SEQUENCE [LARGE SCALE GENOMIC DNA]</scope>
</reference>